<evidence type="ECO:0000256" key="2">
    <source>
        <dbReference type="ARBA" id="ARBA00005582"/>
    </source>
</evidence>
<dbReference type="InterPro" id="IPR020476">
    <property type="entry name" value="Nudix_hydrolase"/>
</dbReference>
<evidence type="ECO:0000256" key="4">
    <source>
        <dbReference type="RuleBase" id="RU003476"/>
    </source>
</evidence>
<evidence type="ECO:0000313" key="7">
    <source>
        <dbReference type="Proteomes" id="UP000722989"/>
    </source>
</evidence>
<dbReference type="CDD" id="cd18882">
    <property type="entry name" value="NUDIX_Hydrolase"/>
    <property type="match status" value="1"/>
</dbReference>
<dbReference type="Proteomes" id="UP000722989">
    <property type="component" value="Unassembled WGS sequence"/>
</dbReference>
<evidence type="ECO:0000259" key="5">
    <source>
        <dbReference type="PROSITE" id="PS51462"/>
    </source>
</evidence>
<accession>A0ABX0XU21</accession>
<dbReference type="PRINTS" id="PR00502">
    <property type="entry name" value="NUDIXFAMILY"/>
</dbReference>
<comment type="caution">
    <text evidence="6">The sequence shown here is derived from an EMBL/GenBank/DDBJ whole genome shotgun (WGS) entry which is preliminary data.</text>
</comment>
<dbReference type="RefSeq" id="WP_167924184.1">
    <property type="nucleotide sequence ID" value="NZ_JAATVY010000003.1"/>
</dbReference>
<feature type="domain" description="Nudix hydrolase" evidence="5">
    <location>
        <begin position="1"/>
        <end position="130"/>
    </location>
</feature>
<reference evidence="6 7" key="1">
    <citation type="submission" date="2020-03" db="EMBL/GenBank/DDBJ databases">
        <title>WGS of the type strain of Planosporangium spp.</title>
        <authorList>
            <person name="Thawai C."/>
        </authorList>
    </citation>
    <scope>NUCLEOTIDE SEQUENCE [LARGE SCALE GENOMIC DNA]</scope>
    <source>
        <strain evidence="6 7">TBRC 5610</strain>
    </source>
</reference>
<dbReference type="SUPFAM" id="SSF55811">
    <property type="entry name" value="Nudix"/>
    <property type="match status" value="1"/>
</dbReference>
<proteinExistence type="inferred from homology"/>
<evidence type="ECO:0000256" key="3">
    <source>
        <dbReference type="ARBA" id="ARBA00022801"/>
    </source>
</evidence>
<comment type="cofactor">
    <cofactor evidence="1">
        <name>Mg(2+)</name>
        <dbReference type="ChEBI" id="CHEBI:18420"/>
    </cofactor>
</comment>
<dbReference type="InterPro" id="IPR000086">
    <property type="entry name" value="NUDIX_hydrolase_dom"/>
</dbReference>
<dbReference type="Gene3D" id="3.90.79.10">
    <property type="entry name" value="Nucleoside Triphosphate Pyrophosphohydrolase"/>
    <property type="match status" value="1"/>
</dbReference>
<evidence type="ECO:0000256" key="1">
    <source>
        <dbReference type="ARBA" id="ARBA00001946"/>
    </source>
</evidence>
<dbReference type="PROSITE" id="PS51462">
    <property type="entry name" value="NUDIX"/>
    <property type="match status" value="1"/>
</dbReference>
<comment type="similarity">
    <text evidence="2 4">Belongs to the Nudix hydrolase family.</text>
</comment>
<evidence type="ECO:0000313" key="6">
    <source>
        <dbReference type="EMBL" id="NJC69288.1"/>
    </source>
</evidence>
<dbReference type="EMBL" id="JAATVY010000003">
    <property type="protein sequence ID" value="NJC69288.1"/>
    <property type="molecule type" value="Genomic_DNA"/>
</dbReference>
<dbReference type="Pfam" id="PF00293">
    <property type="entry name" value="NUDIX"/>
    <property type="match status" value="1"/>
</dbReference>
<dbReference type="InterPro" id="IPR020084">
    <property type="entry name" value="NUDIX_hydrolase_CS"/>
</dbReference>
<gene>
    <name evidence="6" type="ORF">HC031_06075</name>
</gene>
<keyword evidence="7" id="KW-1185">Reference proteome</keyword>
<dbReference type="PANTHER" id="PTHR43046">
    <property type="entry name" value="GDP-MANNOSE MANNOSYL HYDROLASE"/>
    <property type="match status" value="1"/>
</dbReference>
<name>A0ABX0XU21_9ACTN</name>
<keyword evidence="3 4" id="KW-0378">Hydrolase</keyword>
<dbReference type="InterPro" id="IPR015797">
    <property type="entry name" value="NUDIX_hydrolase-like_dom_sf"/>
</dbReference>
<sequence length="145" mass="15874">MSVDQVAVVLLVDRYGRLLMQHRSADAPVSPNQWGLPGGHVEPGEEPLAAAHRELLEETGLTVDRLDLYWRGRRPGSPSVEVWAFHGVTAATQDDVVLGEGQAMVFLPPDEALARDLATTATLLVPGFFRSREYTDATQRARTLA</sequence>
<protein>
    <submittedName>
        <fullName evidence="6">NUDIX domain-containing protein</fullName>
    </submittedName>
</protein>
<organism evidence="6 7">
    <name type="scientific">Planosporangium thailandense</name>
    <dbReference type="NCBI Taxonomy" id="765197"/>
    <lineage>
        <taxon>Bacteria</taxon>
        <taxon>Bacillati</taxon>
        <taxon>Actinomycetota</taxon>
        <taxon>Actinomycetes</taxon>
        <taxon>Micromonosporales</taxon>
        <taxon>Micromonosporaceae</taxon>
        <taxon>Planosporangium</taxon>
    </lineage>
</organism>
<dbReference type="PANTHER" id="PTHR43046:SF2">
    <property type="entry name" value="8-OXO-DGTP DIPHOSPHATASE-RELATED"/>
    <property type="match status" value="1"/>
</dbReference>
<dbReference type="PROSITE" id="PS00893">
    <property type="entry name" value="NUDIX_BOX"/>
    <property type="match status" value="1"/>
</dbReference>